<dbReference type="PANTHER" id="PTHR37984">
    <property type="entry name" value="PROTEIN CBG26694"/>
    <property type="match status" value="1"/>
</dbReference>
<comment type="caution">
    <text evidence="2">The sequence shown here is derived from an EMBL/GenBank/DDBJ whole genome shotgun (WGS) entry which is preliminary data.</text>
</comment>
<gene>
    <name evidence="2" type="ORF">niasHS_015487</name>
</gene>
<dbReference type="InterPro" id="IPR050951">
    <property type="entry name" value="Retrovirus_Pol_polyprotein"/>
</dbReference>
<accession>A0ABD2I7E2</accession>
<proteinExistence type="predicted"/>
<keyword evidence="3" id="KW-1185">Reference proteome</keyword>
<evidence type="ECO:0000313" key="3">
    <source>
        <dbReference type="Proteomes" id="UP001620645"/>
    </source>
</evidence>
<protein>
    <submittedName>
        <fullName evidence="2">Uncharacterized protein</fullName>
    </submittedName>
</protein>
<feature type="region of interest" description="Disordered" evidence="1">
    <location>
        <begin position="1"/>
        <end position="22"/>
    </location>
</feature>
<evidence type="ECO:0000256" key="1">
    <source>
        <dbReference type="SAM" id="MobiDB-lite"/>
    </source>
</evidence>
<evidence type="ECO:0000313" key="2">
    <source>
        <dbReference type="EMBL" id="KAL3073745.1"/>
    </source>
</evidence>
<dbReference type="EMBL" id="JBICCN010000361">
    <property type="protein sequence ID" value="KAL3073745.1"/>
    <property type="molecule type" value="Genomic_DNA"/>
</dbReference>
<name>A0ABD2I7E2_HETSC</name>
<dbReference type="Proteomes" id="UP001620645">
    <property type="component" value="Unassembled WGS sequence"/>
</dbReference>
<reference evidence="2 3" key="1">
    <citation type="submission" date="2024-10" db="EMBL/GenBank/DDBJ databases">
        <authorList>
            <person name="Kim D."/>
        </authorList>
    </citation>
    <scope>NUCLEOTIDE SEQUENCE [LARGE SCALE GENOMIC DNA]</scope>
    <source>
        <strain evidence="2">Taebaek</strain>
    </source>
</reference>
<dbReference type="AlphaFoldDB" id="A0ABD2I7E2"/>
<sequence length="170" mass="19243">MTPSMCRELTKRRNASGGSKKTTPMGLILMNFDYEIEYRSPKEFGNADGLSRLPCVETEHDDDNGQEVNLNQVQAIESLPVTVEMIAKETEKKPLLKLVKKFVKEGWPNKVDKEFRPFYIARNSLEIQSGCLMLGIRNEKFYCIHGNNPNDLGSAYTSIFVVLFGDLCSL</sequence>
<organism evidence="2 3">
    <name type="scientific">Heterodera schachtii</name>
    <name type="common">Sugarbeet cyst nematode worm</name>
    <name type="synonym">Tylenchus schachtii</name>
    <dbReference type="NCBI Taxonomy" id="97005"/>
    <lineage>
        <taxon>Eukaryota</taxon>
        <taxon>Metazoa</taxon>
        <taxon>Ecdysozoa</taxon>
        <taxon>Nematoda</taxon>
        <taxon>Chromadorea</taxon>
        <taxon>Rhabditida</taxon>
        <taxon>Tylenchina</taxon>
        <taxon>Tylenchomorpha</taxon>
        <taxon>Tylenchoidea</taxon>
        <taxon>Heteroderidae</taxon>
        <taxon>Heteroderinae</taxon>
        <taxon>Heterodera</taxon>
    </lineage>
</organism>
<dbReference type="PANTHER" id="PTHR37984:SF5">
    <property type="entry name" value="PROTEIN NYNRIN-LIKE"/>
    <property type="match status" value="1"/>
</dbReference>